<keyword evidence="5" id="KW-1185">Reference proteome</keyword>
<dbReference type="Gene3D" id="3.30.300.30">
    <property type="match status" value="1"/>
</dbReference>
<reference evidence="4 5" key="1">
    <citation type="submission" date="2020-01" db="EMBL/GenBank/DDBJ databases">
        <title>Sphingomonas sp. strain CSW-10.</title>
        <authorList>
            <person name="Chen W.-M."/>
        </authorList>
    </citation>
    <scope>NUCLEOTIDE SEQUENCE [LARGE SCALE GENOMIC DNA]</scope>
    <source>
        <strain evidence="4 5">CSW-10</strain>
    </source>
</reference>
<organism evidence="4 5">
    <name type="scientific">Sphingomonas lacunae</name>
    <dbReference type="NCBI Taxonomy" id="2698828"/>
    <lineage>
        <taxon>Bacteria</taxon>
        <taxon>Pseudomonadati</taxon>
        <taxon>Pseudomonadota</taxon>
        <taxon>Alphaproteobacteria</taxon>
        <taxon>Sphingomonadales</taxon>
        <taxon>Sphingomonadaceae</taxon>
        <taxon>Sphingomonas</taxon>
    </lineage>
</organism>
<dbReference type="NCBIfam" id="NF005702">
    <property type="entry name" value="PRK07514.1"/>
    <property type="match status" value="1"/>
</dbReference>
<dbReference type="AlphaFoldDB" id="A0A6M4AXD1"/>
<dbReference type="Pfam" id="PF13193">
    <property type="entry name" value="AMP-binding_C"/>
    <property type="match status" value="1"/>
</dbReference>
<evidence type="ECO:0000313" key="5">
    <source>
        <dbReference type="Proteomes" id="UP000503018"/>
    </source>
</evidence>
<dbReference type="InterPro" id="IPR020845">
    <property type="entry name" value="AMP-binding_CS"/>
</dbReference>
<dbReference type="Proteomes" id="UP000503018">
    <property type="component" value="Chromosome"/>
</dbReference>
<evidence type="ECO:0000256" key="1">
    <source>
        <dbReference type="ARBA" id="ARBA00006432"/>
    </source>
</evidence>
<dbReference type="SUPFAM" id="SSF56801">
    <property type="entry name" value="Acetyl-CoA synthetase-like"/>
    <property type="match status" value="1"/>
</dbReference>
<dbReference type="PANTHER" id="PTHR43201">
    <property type="entry name" value="ACYL-COA SYNTHETASE"/>
    <property type="match status" value="1"/>
</dbReference>
<dbReference type="InterPro" id="IPR045851">
    <property type="entry name" value="AMP-bd_C_sf"/>
</dbReference>
<dbReference type="Gene3D" id="3.40.50.12780">
    <property type="entry name" value="N-terminal domain of ligase-like"/>
    <property type="match status" value="1"/>
</dbReference>
<dbReference type="CDD" id="cd05941">
    <property type="entry name" value="MCS"/>
    <property type="match status" value="1"/>
</dbReference>
<proteinExistence type="inferred from homology"/>
<dbReference type="InterPro" id="IPR000873">
    <property type="entry name" value="AMP-dep_synth/lig_dom"/>
</dbReference>
<comment type="similarity">
    <text evidence="1">Belongs to the ATP-dependent AMP-binding enzyme family.</text>
</comment>
<evidence type="ECO:0000313" key="4">
    <source>
        <dbReference type="EMBL" id="QJQ33446.1"/>
    </source>
</evidence>
<dbReference type="KEGG" id="slan:GV829_00010"/>
<name>A0A6M4AXD1_9SPHN</name>
<dbReference type="Pfam" id="PF00501">
    <property type="entry name" value="AMP-binding"/>
    <property type="match status" value="1"/>
</dbReference>
<accession>A0A6M4AXD1</accession>
<dbReference type="PROSITE" id="PS00455">
    <property type="entry name" value="AMP_BINDING"/>
    <property type="match status" value="1"/>
</dbReference>
<dbReference type="GO" id="GO:0006631">
    <property type="term" value="P:fatty acid metabolic process"/>
    <property type="evidence" value="ECO:0007669"/>
    <property type="project" value="TreeGrafter"/>
</dbReference>
<sequence>MTDMIINRFRHLADNRPDAPFLIHPDGASLSYGEAWRRCARMANLFRSLGICPGDRIALQAEKSEASLLAYLAAMQVGAVFLPLNTAYTLNEVDYFLGDAAPALLICRESDDAAMATLCSRHGIAHRLTLDAGGQGTLVLQSADQDGEMEPAHRQADDLAAILYTSGTTGRSKGAMLTQDNLASNAEALAECWRFTAHDRLLHALPIYHTHGLFVATNVCLWAGAAMIFVPQFHLDTLLRLMPDATTMMGVPTFYSRLLADPRFDEQLAGSVRLFISGSAPLSPETHRAFARRTGKLILERYGMTETSIITTNPHDGERKPGSVGLPLPGVSLRIADPETARVLSHGEVGVIEVRGPNVFPGYWQMPEKTAEEFRADGWFITGDLGHVDTDGYVHISGRAKDLIISGGLNIYPAEVEALIDAVPGVAESAVIGVPHADLGEAAVAVIRVSDSALQEDAVLAALAPLLARFKQPRRVCIIDELPRNSMGKVQKKALRERYAKLFAG</sequence>
<evidence type="ECO:0000259" key="3">
    <source>
        <dbReference type="Pfam" id="PF13193"/>
    </source>
</evidence>
<evidence type="ECO:0000259" key="2">
    <source>
        <dbReference type="Pfam" id="PF00501"/>
    </source>
</evidence>
<dbReference type="PANTHER" id="PTHR43201:SF8">
    <property type="entry name" value="ACYL-COA SYNTHETASE FAMILY MEMBER 3"/>
    <property type="match status" value="1"/>
</dbReference>
<protein>
    <submittedName>
        <fullName evidence="4">Malonyl-CoA synthase</fullName>
    </submittedName>
</protein>
<dbReference type="GO" id="GO:0031956">
    <property type="term" value="F:medium-chain fatty acid-CoA ligase activity"/>
    <property type="evidence" value="ECO:0007669"/>
    <property type="project" value="TreeGrafter"/>
</dbReference>
<feature type="domain" description="AMP-binding enzyme C-terminal" evidence="3">
    <location>
        <begin position="415"/>
        <end position="489"/>
    </location>
</feature>
<dbReference type="InterPro" id="IPR025110">
    <property type="entry name" value="AMP-bd_C"/>
</dbReference>
<feature type="domain" description="AMP-dependent synthetase/ligase" evidence="2">
    <location>
        <begin position="9"/>
        <end position="364"/>
    </location>
</feature>
<gene>
    <name evidence="4" type="ORF">GV829_00010</name>
</gene>
<dbReference type="EMBL" id="CP053015">
    <property type="protein sequence ID" value="QJQ33446.1"/>
    <property type="molecule type" value="Genomic_DNA"/>
</dbReference>
<dbReference type="InterPro" id="IPR042099">
    <property type="entry name" value="ANL_N_sf"/>
</dbReference>